<proteinExistence type="predicted"/>
<keyword evidence="1" id="KW-1133">Transmembrane helix</keyword>
<dbReference type="AlphaFoldDB" id="A0A543AWF1"/>
<comment type="caution">
    <text evidence="2">The sequence shown here is derived from an EMBL/GenBank/DDBJ whole genome shotgun (WGS) entry which is preliminary data.</text>
</comment>
<evidence type="ECO:0000313" key="3">
    <source>
        <dbReference type="Proteomes" id="UP000317043"/>
    </source>
</evidence>
<evidence type="ECO:0000313" key="2">
    <source>
        <dbReference type="EMBL" id="TQL76901.1"/>
    </source>
</evidence>
<sequence length="275" mass="28795">MSTPQPSVSARSRKLPIIIGAGLLGVVVVVGVLVAVGFGSSSARLVEADLDITSVDFANTPVTGPDGTEYRLIDGKALKPGMEDYNVGYHLQGGPEYADVDGDGILEAATLMVWQPAAGSNTFAVYLWRWDGKRAVHLPVQVEARYHGSLTDLSVFDGGFQMKRMTYLERSGRSITETVMFGLDGDDVVRLNPLSAVAACDHDPGGAPGVAVTPGTVPLVAPHDGASPVGIDMSTVDWMGSQEGDPDGDGWALVQMVGSPNPNSCGWVPADSLTQ</sequence>
<feature type="transmembrane region" description="Helical" evidence="1">
    <location>
        <begin position="15"/>
        <end position="38"/>
    </location>
</feature>
<gene>
    <name evidence="2" type="ORF">FB566_2445</name>
</gene>
<dbReference type="EMBL" id="VFOW01000001">
    <property type="protein sequence ID" value="TQL76901.1"/>
    <property type="molecule type" value="Genomic_DNA"/>
</dbReference>
<accession>A0A543AWF1</accession>
<dbReference type="InParanoid" id="A0A543AWF1"/>
<keyword evidence="3" id="KW-1185">Reference proteome</keyword>
<dbReference type="Proteomes" id="UP000317043">
    <property type="component" value="Unassembled WGS sequence"/>
</dbReference>
<organism evidence="2 3">
    <name type="scientific">Stackebrandtia endophytica</name>
    <dbReference type="NCBI Taxonomy" id="1496996"/>
    <lineage>
        <taxon>Bacteria</taxon>
        <taxon>Bacillati</taxon>
        <taxon>Actinomycetota</taxon>
        <taxon>Actinomycetes</taxon>
        <taxon>Glycomycetales</taxon>
        <taxon>Glycomycetaceae</taxon>
        <taxon>Stackebrandtia</taxon>
    </lineage>
</organism>
<keyword evidence="1" id="KW-0812">Transmembrane</keyword>
<dbReference type="RefSeq" id="WP_142039009.1">
    <property type="nucleotide sequence ID" value="NZ_JBHTGS010000001.1"/>
</dbReference>
<name>A0A543AWF1_9ACTN</name>
<keyword evidence="1" id="KW-0472">Membrane</keyword>
<dbReference type="OrthoDB" id="4868406at2"/>
<evidence type="ECO:0000256" key="1">
    <source>
        <dbReference type="SAM" id="Phobius"/>
    </source>
</evidence>
<reference evidence="2 3" key="1">
    <citation type="submission" date="2019-06" db="EMBL/GenBank/DDBJ databases">
        <title>Sequencing the genomes of 1000 actinobacteria strains.</title>
        <authorList>
            <person name="Klenk H.-P."/>
        </authorList>
    </citation>
    <scope>NUCLEOTIDE SEQUENCE [LARGE SCALE GENOMIC DNA]</scope>
    <source>
        <strain evidence="2 3">DSM 45928</strain>
    </source>
</reference>
<protein>
    <submittedName>
        <fullName evidence="2">Uncharacterized protein</fullName>
    </submittedName>
</protein>